<dbReference type="EMBL" id="CABFVA020000004">
    <property type="protein sequence ID" value="VVM04474.1"/>
    <property type="molecule type" value="Genomic_DNA"/>
</dbReference>
<keyword evidence="2" id="KW-1185">Reference proteome</keyword>
<gene>
    <name evidence="1" type="ORF">MAMT_00107</name>
</gene>
<name>A0A5E6M549_9BACT</name>
<dbReference type="Proteomes" id="UP000334923">
    <property type="component" value="Unassembled WGS sequence"/>
</dbReference>
<dbReference type="InterPro" id="IPR002636">
    <property type="entry name" value="DUF29"/>
</dbReference>
<accession>A0A5E6M549</accession>
<dbReference type="PANTHER" id="PTHR34235">
    <property type="entry name" value="SLR1203 PROTEIN-RELATED"/>
    <property type="match status" value="1"/>
</dbReference>
<reference evidence="1 2" key="1">
    <citation type="submission" date="2019-09" db="EMBL/GenBank/DDBJ databases">
        <authorList>
            <person name="Cremers G."/>
        </authorList>
    </citation>
    <scope>NUCLEOTIDE SEQUENCE [LARGE SCALE GENOMIC DNA]</scope>
    <source>
        <strain evidence="1">4A</strain>
    </source>
</reference>
<dbReference type="AlphaFoldDB" id="A0A5E6M549"/>
<protein>
    <submittedName>
        <fullName evidence="1">Uncharacterized protein</fullName>
    </submittedName>
</protein>
<evidence type="ECO:0000313" key="1">
    <source>
        <dbReference type="EMBL" id="VVM04474.1"/>
    </source>
</evidence>
<dbReference type="Pfam" id="PF01724">
    <property type="entry name" value="DUF29"/>
    <property type="match status" value="1"/>
</dbReference>
<sequence>MTAKKLYERDFYAGTQETARLLRERRFGDVDLANLIEEVETLGRSERIFISPARNSSSA</sequence>
<dbReference type="Gene3D" id="1.20.1220.20">
    <property type="entry name" value="Uncharcterised protein PF01724"/>
    <property type="match status" value="1"/>
</dbReference>
<proteinExistence type="predicted"/>
<evidence type="ECO:0000313" key="2">
    <source>
        <dbReference type="Proteomes" id="UP000334923"/>
    </source>
</evidence>
<organism evidence="1 2">
    <name type="scientific">Methylacidimicrobium tartarophylax</name>
    <dbReference type="NCBI Taxonomy" id="1041768"/>
    <lineage>
        <taxon>Bacteria</taxon>
        <taxon>Pseudomonadati</taxon>
        <taxon>Verrucomicrobiota</taxon>
        <taxon>Methylacidimicrobium</taxon>
    </lineage>
</organism>